<dbReference type="AlphaFoldDB" id="A0A511WSH6"/>
<keyword evidence="1" id="KW-0560">Oxidoreductase</keyword>
<dbReference type="Pfam" id="PF08028">
    <property type="entry name" value="Acyl-CoA_dh_2"/>
    <property type="match status" value="1"/>
</dbReference>
<protein>
    <recommendedName>
        <fullName evidence="2">Acyl-CoA dehydrogenase C-terminal domain-containing protein</fullName>
    </recommendedName>
</protein>
<gene>
    <name evidence="3" type="ORF">HFA01_04740</name>
</gene>
<proteinExistence type="predicted"/>
<organism evidence="3 4">
    <name type="scientific">Halobacillus faecis</name>
    <dbReference type="NCBI Taxonomy" id="360184"/>
    <lineage>
        <taxon>Bacteria</taxon>
        <taxon>Bacillati</taxon>
        <taxon>Bacillota</taxon>
        <taxon>Bacilli</taxon>
        <taxon>Bacillales</taxon>
        <taxon>Bacillaceae</taxon>
        <taxon>Halobacillus</taxon>
    </lineage>
</organism>
<dbReference type="Proteomes" id="UP000321886">
    <property type="component" value="Unassembled WGS sequence"/>
</dbReference>
<dbReference type="GO" id="GO:0016627">
    <property type="term" value="F:oxidoreductase activity, acting on the CH-CH group of donors"/>
    <property type="evidence" value="ECO:0007669"/>
    <property type="project" value="InterPro"/>
</dbReference>
<evidence type="ECO:0000313" key="3">
    <source>
        <dbReference type="EMBL" id="GEN52212.1"/>
    </source>
</evidence>
<evidence type="ECO:0000259" key="2">
    <source>
        <dbReference type="Pfam" id="PF08028"/>
    </source>
</evidence>
<dbReference type="InterPro" id="IPR013107">
    <property type="entry name" value="Acyl-CoA_DH_C"/>
</dbReference>
<dbReference type="EMBL" id="BJYD01000004">
    <property type="protein sequence ID" value="GEN52212.1"/>
    <property type="molecule type" value="Genomic_DNA"/>
</dbReference>
<evidence type="ECO:0000313" key="4">
    <source>
        <dbReference type="Proteomes" id="UP000321886"/>
    </source>
</evidence>
<dbReference type="SUPFAM" id="SSF56645">
    <property type="entry name" value="Acyl-CoA dehydrogenase NM domain-like"/>
    <property type="match status" value="1"/>
</dbReference>
<accession>A0A511WSH6</accession>
<keyword evidence="4" id="KW-1185">Reference proteome</keyword>
<evidence type="ECO:0000256" key="1">
    <source>
        <dbReference type="ARBA" id="ARBA00023002"/>
    </source>
</evidence>
<dbReference type="Gene3D" id="2.40.110.10">
    <property type="entry name" value="Butyryl-CoA Dehydrogenase, subunit A, domain 2"/>
    <property type="match status" value="1"/>
</dbReference>
<feature type="domain" description="Acyl-CoA dehydrogenase C-terminal" evidence="2">
    <location>
        <begin position="192"/>
        <end position="318"/>
    </location>
</feature>
<reference evidence="3 4" key="1">
    <citation type="submission" date="2019-07" db="EMBL/GenBank/DDBJ databases">
        <title>Whole genome shotgun sequence of Halobacillus faecis NBRC 103569.</title>
        <authorList>
            <person name="Hosoyama A."/>
            <person name="Uohara A."/>
            <person name="Ohji S."/>
            <person name="Ichikawa N."/>
        </authorList>
    </citation>
    <scope>NUCLEOTIDE SEQUENCE [LARGE SCALE GENOMIC DNA]</scope>
    <source>
        <strain evidence="3 4">NBRC 103569</strain>
    </source>
</reference>
<name>A0A511WSH6_9BACI</name>
<dbReference type="InterPro" id="IPR046373">
    <property type="entry name" value="Acyl-CoA_Oxase/DH_mid-dom_sf"/>
</dbReference>
<sequence>MYRQSSFQLLVPKQLGGRISTLPETLKIYEHASFIDGNLGWLLTVCTGNMYLLKSLKEDIYKKYIANDDTVLSGSGFPTGSAKPVPGGYQVNGEWKYCSGSSIASYFMMNAKVDNGEGDTSTEIRSFIFEKDQVKVMGDWNAFGLKATNSHTIIVEDAFVKDEWTMAFHLSGSNYEDPLLRYPFFQFAKSQFASVSLGIARRFIVESKKLADQFKGEWEISNRYDFVRNKIQAAEKRLTDTKSSFDRVISRTWNLHIQGDELPEDHLKEVNHVCENAAKEALKSAQSIYNYLGITAVLENTVINKTYRDLHTACQHGLIVSFRD</sequence>
<dbReference type="InterPro" id="IPR009100">
    <property type="entry name" value="AcylCoA_DH/oxidase_NM_dom_sf"/>
</dbReference>
<dbReference type="Gene3D" id="1.20.140.10">
    <property type="entry name" value="Butyryl-CoA Dehydrogenase, subunit A, domain 3"/>
    <property type="match status" value="1"/>
</dbReference>
<comment type="caution">
    <text evidence="3">The sequence shown here is derived from an EMBL/GenBank/DDBJ whole genome shotgun (WGS) entry which is preliminary data.</text>
</comment>